<sequence>MIVVLCMVSVHAQFLRLARKFALCQAALTAPSDSTDAIKVNLSLPKSYVSVRRKHWSLQKDSVWILCGLTGQSSRLHPLYGQLQRCTDKH</sequence>
<dbReference type="EMBL" id="ML976996">
    <property type="protein sequence ID" value="KAF1955097.1"/>
    <property type="molecule type" value="Genomic_DNA"/>
</dbReference>
<reference evidence="1" key="1">
    <citation type="journal article" date="2020" name="Stud. Mycol.">
        <title>101 Dothideomycetes genomes: a test case for predicting lifestyles and emergence of pathogens.</title>
        <authorList>
            <person name="Haridas S."/>
            <person name="Albert R."/>
            <person name="Binder M."/>
            <person name="Bloem J."/>
            <person name="Labutti K."/>
            <person name="Salamov A."/>
            <person name="Andreopoulos B."/>
            <person name="Baker S."/>
            <person name="Barry K."/>
            <person name="Bills G."/>
            <person name="Bluhm B."/>
            <person name="Cannon C."/>
            <person name="Castanera R."/>
            <person name="Culley D."/>
            <person name="Daum C."/>
            <person name="Ezra D."/>
            <person name="Gonzalez J."/>
            <person name="Henrissat B."/>
            <person name="Kuo A."/>
            <person name="Liang C."/>
            <person name="Lipzen A."/>
            <person name="Lutzoni F."/>
            <person name="Magnuson J."/>
            <person name="Mondo S."/>
            <person name="Nolan M."/>
            <person name="Ohm R."/>
            <person name="Pangilinan J."/>
            <person name="Park H.-J."/>
            <person name="Ramirez L."/>
            <person name="Alfaro M."/>
            <person name="Sun H."/>
            <person name="Tritt A."/>
            <person name="Yoshinaga Y."/>
            <person name="Zwiers L.-H."/>
            <person name="Turgeon B."/>
            <person name="Goodwin S."/>
            <person name="Spatafora J."/>
            <person name="Crous P."/>
            <person name="Grigoriev I."/>
        </authorList>
    </citation>
    <scope>NUCLEOTIDE SEQUENCE</scope>
    <source>
        <strain evidence="1">CBS 675.92</strain>
    </source>
</reference>
<accession>A0A6A5U1L8</accession>
<keyword evidence="2" id="KW-1185">Reference proteome</keyword>
<proteinExistence type="predicted"/>
<evidence type="ECO:0000313" key="2">
    <source>
        <dbReference type="Proteomes" id="UP000800035"/>
    </source>
</evidence>
<evidence type="ECO:0000313" key="1">
    <source>
        <dbReference type="EMBL" id="KAF1955097.1"/>
    </source>
</evidence>
<protein>
    <submittedName>
        <fullName evidence="1">Uncharacterized protein</fullName>
    </submittedName>
</protein>
<dbReference type="Proteomes" id="UP000800035">
    <property type="component" value="Unassembled WGS sequence"/>
</dbReference>
<name>A0A6A5U1L8_9PLEO</name>
<dbReference type="AlphaFoldDB" id="A0A6A5U1L8"/>
<gene>
    <name evidence="1" type="ORF">CC80DRAFT_112333</name>
</gene>
<organism evidence="1 2">
    <name type="scientific">Byssothecium circinans</name>
    <dbReference type="NCBI Taxonomy" id="147558"/>
    <lineage>
        <taxon>Eukaryota</taxon>
        <taxon>Fungi</taxon>
        <taxon>Dikarya</taxon>
        <taxon>Ascomycota</taxon>
        <taxon>Pezizomycotina</taxon>
        <taxon>Dothideomycetes</taxon>
        <taxon>Pleosporomycetidae</taxon>
        <taxon>Pleosporales</taxon>
        <taxon>Massarineae</taxon>
        <taxon>Massarinaceae</taxon>
        <taxon>Byssothecium</taxon>
    </lineage>
</organism>